<accession>A0A194WXI4</accession>
<feature type="region of interest" description="Disordered" evidence="1">
    <location>
        <begin position="390"/>
        <end position="417"/>
    </location>
</feature>
<proteinExistence type="predicted"/>
<feature type="compositionally biased region" description="Polar residues" evidence="1">
    <location>
        <begin position="390"/>
        <end position="399"/>
    </location>
</feature>
<dbReference type="InParanoid" id="A0A194WXI4"/>
<feature type="compositionally biased region" description="Polar residues" evidence="1">
    <location>
        <begin position="100"/>
        <end position="119"/>
    </location>
</feature>
<feature type="compositionally biased region" description="Low complexity" evidence="1">
    <location>
        <begin position="577"/>
        <end position="589"/>
    </location>
</feature>
<keyword evidence="3" id="KW-1185">Reference proteome</keyword>
<evidence type="ECO:0000313" key="2">
    <source>
        <dbReference type="EMBL" id="KUJ12292.1"/>
    </source>
</evidence>
<dbReference type="RefSeq" id="XP_018066647.1">
    <property type="nucleotide sequence ID" value="XM_018205813.1"/>
</dbReference>
<feature type="region of interest" description="Disordered" evidence="1">
    <location>
        <begin position="631"/>
        <end position="653"/>
    </location>
</feature>
<feature type="compositionally biased region" description="Basic and acidic residues" evidence="1">
    <location>
        <begin position="247"/>
        <end position="260"/>
    </location>
</feature>
<dbReference type="EMBL" id="KQ947424">
    <property type="protein sequence ID" value="KUJ12292.1"/>
    <property type="molecule type" value="Genomic_DNA"/>
</dbReference>
<feature type="compositionally biased region" description="Polar residues" evidence="1">
    <location>
        <begin position="312"/>
        <end position="323"/>
    </location>
</feature>
<reference evidence="2 3" key="1">
    <citation type="submission" date="2015-10" db="EMBL/GenBank/DDBJ databases">
        <title>Full genome of DAOMC 229536 Phialocephala scopiformis, a fungal endophyte of spruce producing the potent anti-insectan compound rugulosin.</title>
        <authorList>
            <consortium name="DOE Joint Genome Institute"/>
            <person name="Walker A.K."/>
            <person name="Frasz S.L."/>
            <person name="Seifert K.A."/>
            <person name="Miller J.D."/>
            <person name="Mondo S.J."/>
            <person name="Labutti K."/>
            <person name="Lipzen A."/>
            <person name="Dockter R."/>
            <person name="Kennedy M."/>
            <person name="Grigoriev I.V."/>
            <person name="Spatafora J.W."/>
        </authorList>
    </citation>
    <scope>NUCLEOTIDE SEQUENCE [LARGE SCALE GENOMIC DNA]</scope>
    <source>
        <strain evidence="2 3">CBS 120377</strain>
    </source>
</reference>
<feature type="compositionally biased region" description="Polar residues" evidence="1">
    <location>
        <begin position="202"/>
        <end position="223"/>
    </location>
</feature>
<sequence length="752" mass="83695">MPPRRKSAPAGRVYKSATPLQQTKLANPKKRIKSYGKQTTRRAKEDSTLTQIGFVKLKDRPEEESEEEEEEEEDEESDYEKASKKRKSKRRKTEGDKPSATPQYHTQTITQLDWSFSTINDDEEEASEEVQGDVEERGSIFDVPSSSQSVHLPRNFQRLSGPASAGPSRREESPILDRTREETSNLEMPPPQTPRRVLPQEIPSSQSPATPLSIQSRGSTRQRSPLKEKPVNAPIPFNTNRKAQNGAEKRPKLKIEDTFESRNTTSQVGDIPFSPDKPSSPAKSVRFALPEREVEEEVETPATPSIKKESTPYPSQMATQQQIKFEIFDSDEDEEDDLDEEEASNQAEIDAPESAVSVSQPQHDEEPETFYGDIGRETQFEADRIVSSLAETTSSNISGDTDESEKVTSGVTQTRQTQRISIKEVNSMAPRTENSDIFISIHPQHVTNIVNRTKNHERRSWAFSPSVCRVWIYETKPACLLKYMAEISPAKKPGEILDTNGLGNAEFNSNPRKKSWNAYEILQLYELVDLVPLSRIVSNGWMKAAPQKFAWVPPAVADELIANLKPPLFTNTTQTGSSPSDPASSSTDTQEVEEQLLNTISQFTQPAQPSPSLQSSGPATSESIIVKAETMPPPSSFHQETPGRPSSPPHLSQAETVDLTQTPLPNHPSQAEEDEIVWESPARPVASSTPLKLPTPRSARSDRHGPDSILPYSMSSSQFLSRSQLLPESLLNEVVPGPPQFVHDSDSEDDEL</sequence>
<feature type="compositionally biased region" description="Acidic residues" evidence="1">
    <location>
        <begin position="328"/>
        <end position="343"/>
    </location>
</feature>
<feature type="compositionally biased region" description="Acidic residues" evidence="1">
    <location>
        <begin position="62"/>
        <end position="78"/>
    </location>
</feature>
<dbReference type="OrthoDB" id="2149705at2759"/>
<feature type="compositionally biased region" description="Acidic residues" evidence="1">
    <location>
        <begin position="120"/>
        <end position="133"/>
    </location>
</feature>
<dbReference type="AlphaFoldDB" id="A0A194WXI4"/>
<dbReference type="GeneID" id="28815539"/>
<feature type="region of interest" description="Disordered" evidence="1">
    <location>
        <begin position="568"/>
        <end position="592"/>
    </location>
</feature>
<name>A0A194WXI4_MOLSC</name>
<feature type="compositionally biased region" description="Basic residues" evidence="1">
    <location>
        <begin position="83"/>
        <end position="92"/>
    </location>
</feature>
<dbReference type="InterPro" id="IPR015947">
    <property type="entry name" value="PUA-like_sf"/>
</dbReference>
<evidence type="ECO:0000313" key="3">
    <source>
        <dbReference type="Proteomes" id="UP000070700"/>
    </source>
</evidence>
<protein>
    <submittedName>
        <fullName evidence="2">Uncharacterized protein</fullName>
    </submittedName>
</protein>
<evidence type="ECO:0000256" key="1">
    <source>
        <dbReference type="SAM" id="MobiDB-lite"/>
    </source>
</evidence>
<feature type="compositionally biased region" description="Low complexity" evidence="1">
    <location>
        <begin position="713"/>
        <end position="726"/>
    </location>
</feature>
<feature type="region of interest" description="Disordered" evidence="1">
    <location>
        <begin position="681"/>
        <end position="752"/>
    </location>
</feature>
<dbReference type="SUPFAM" id="SSF88697">
    <property type="entry name" value="PUA domain-like"/>
    <property type="match status" value="1"/>
</dbReference>
<feature type="compositionally biased region" description="Polar residues" evidence="1">
    <location>
        <begin position="407"/>
        <end position="417"/>
    </location>
</feature>
<feature type="compositionally biased region" description="Basic and acidic residues" evidence="1">
    <location>
        <begin position="168"/>
        <end position="183"/>
    </location>
</feature>
<feature type="region of interest" description="Disordered" evidence="1">
    <location>
        <begin position="1"/>
        <end position="369"/>
    </location>
</feature>
<gene>
    <name evidence="2" type="ORF">LY89DRAFT_204834</name>
</gene>
<organism evidence="2 3">
    <name type="scientific">Mollisia scopiformis</name>
    <name type="common">Conifer needle endophyte fungus</name>
    <name type="synonym">Phialocephala scopiformis</name>
    <dbReference type="NCBI Taxonomy" id="149040"/>
    <lineage>
        <taxon>Eukaryota</taxon>
        <taxon>Fungi</taxon>
        <taxon>Dikarya</taxon>
        <taxon>Ascomycota</taxon>
        <taxon>Pezizomycotina</taxon>
        <taxon>Leotiomycetes</taxon>
        <taxon>Helotiales</taxon>
        <taxon>Mollisiaceae</taxon>
        <taxon>Mollisia</taxon>
    </lineage>
</organism>
<dbReference type="Proteomes" id="UP000070700">
    <property type="component" value="Unassembled WGS sequence"/>
</dbReference>
<dbReference type="KEGG" id="psco:LY89DRAFT_204834"/>